<organism evidence="2 3">
    <name type="scientific">Stylophora pistillata</name>
    <name type="common">Smooth cauliflower coral</name>
    <dbReference type="NCBI Taxonomy" id="50429"/>
    <lineage>
        <taxon>Eukaryota</taxon>
        <taxon>Metazoa</taxon>
        <taxon>Cnidaria</taxon>
        <taxon>Anthozoa</taxon>
        <taxon>Hexacorallia</taxon>
        <taxon>Scleractinia</taxon>
        <taxon>Astrocoeniina</taxon>
        <taxon>Pocilloporidae</taxon>
        <taxon>Stylophora</taxon>
    </lineage>
</organism>
<dbReference type="EMBL" id="LSMT01000017">
    <property type="protein sequence ID" value="PFX32953.1"/>
    <property type="molecule type" value="Genomic_DNA"/>
</dbReference>
<feature type="compositionally biased region" description="Pro residues" evidence="1">
    <location>
        <begin position="403"/>
        <end position="419"/>
    </location>
</feature>
<feature type="compositionally biased region" description="Basic and acidic residues" evidence="1">
    <location>
        <begin position="365"/>
        <end position="378"/>
    </location>
</feature>
<evidence type="ECO:0000256" key="1">
    <source>
        <dbReference type="SAM" id="MobiDB-lite"/>
    </source>
</evidence>
<protein>
    <submittedName>
        <fullName evidence="2">Uncharacterized protein</fullName>
    </submittedName>
</protein>
<evidence type="ECO:0000313" key="3">
    <source>
        <dbReference type="Proteomes" id="UP000225706"/>
    </source>
</evidence>
<reference evidence="3" key="1">
    <citation type="journal article" date="2017" name="bioRxiv">
        <title>Comparative analysis of the genomes of Stylophora pistillata and Acropora digitifera provides evidence for extensive differences between species of corals.</title>
        <authorList>
            <person name="Voolstra C.R."/>
            <person name="Li Y."/>
            <person name="Liew Y.J."/>
            <person name="Baumgarten S."/>
            <person name="Zoccola D."/>
            <person name="Flot J.-F."/>
            <person name="Tambutte S."/>
            <person name="Allemand D."/>
            <person name="Aranda M."/>
        </authorList>
    </citation>
    <scope>NUCLEOTIDE SEQUENCE [LARGE SCALE GENOMIC DNA]</scope>
</reference>
<evidence type="ECO:0000313" key="2">
    <source>
        <dbReference type="EMBL" id="PFX32953.1"/>
    </source>
</evidence>
<comment type="caution">
    <text evidence="2">The sequence shown here is derived from an EMBL/GenBank/DDBJ whole genome shotgun (WGS) entry which is preliminary data.</text>
</comment>
<sequence>MPFVTLWQALFAVREIRRRLVRKEDVGNVQSSDGVEKVVLVDDAKSRDDKDVKYSSDKTHPVQSIESTSVERECNKCNHEGYWEANDSKEGMAVKKMEYFEQERNVVISCSSDECKNLSQNTMGKHVEQRECSNEQAKVEDGCDFQECENTGQNTMGKHVEQRVCSNEQAKVEDGCDFQGCENTGQNTMGKHVEQRVCSNEQAKVGDGCDFDGCEDTGQNTMGKHVEQRGCSKEQANDEVRCDSEECENISQNTMGKHVEQRECSNEQASDEVRCDSEECENISQNTMRSAISLHASEAESKGEHTAHTSYESGVKQSTLNPLARQFHPSCQATHFFCKKQRTLNPLAREFRPSCQTICSKKVGQPKDKSQMFKRYDEPPAQGRRRKRSCGPPKMLGVEAPPWSHPPPSHLPPRFPPSPPRRHYRSETPGVAPWLQPSVPNSWPTPPQMNIMLNAWPNTNRCCTDQVSGLLAEQNPSNGSTMRPMPGVLPWPPPFASNTRPTPSLMNVEPNTWPNNRNPDAYNPVEQSQGVAPWPWPSVPNYWPTLQPINIMPPNAWPNANMARTDQVNGLPAVQNPSNGSPIRPMPGVLPWPPPFASNTWPTPSLMNVEPNT</sequence>
<feature type="region of interest" description="Disordered" evidence="1">
    <location>
        <begin position="362"/>
        <end position="438"/>
    </location>
</feature>
<dbReference type="Proteomes" id="UP000225706">
    <property type="component" value="Unassembled WGS sequence"/>
</dbReference>
<dbReference type="OrthoDB" id="10640094at2759"/>
<keyword evidence="3" id="KW-1185">Reference proteome</keyword>
<proteinExistence type="predicted"/>
<gene>
    <name evidence="2" type="ORF">AWC38_SpisGene2248</name>
</gene>
<name>A0A2B4SV34_STYPI</name>
<dbReference type="AlphaFoldDB" id="A0A2B4SV34"/>
<accession>A0A2B4SV34</accession>